<dbReference type="InterPro" id="IPR003660">
    <property type="entry name" value="HAMP_dom"/>
</dbReference>
<comment type="caution">
    <text evidence="4">The sequence shown here is derived from an EMBL/GenBank/DDBJ whole genome shotgun (WGS) entry which is preliminary data.</text>
</comment>
<dbReference type="Pfam" id="PF00211">
    <property type="entry name" value="Guanylate_cyc"/>
    <property type="match status" value="1"/>
</dbReference>
<evidence type="ECO:0000313" key="4">
    <source>
        <dbReference type="EMBL" id="CAH2396959.1"/>
    </source>
</evidence>
<dbReference type="SMART" id="SM00044">
    <property type="entry name" value="CYCc"/>
    <property type="match status" value="1"/>
</dbReference>
<feature type="transmembrane region" description="Helical" evidence="1">
    <location>
        <begin position="30"/>
        <end position="52"/>
    </location>
</feature>
<dbReference type="Proteomes" id="UP001153050">
    <property type="component" value="Unassembled WGS sequence"/>
</dbReference>
<dbReference type="PANTHER" id="PTHR43081:SF1">
    <property type="entry name" value="ADENYLATE CYCLASE, TERMINAL-DIFFERENTIATION SPECIFIC"/>
    <property type="match status" value="1"/>
</dbReference>
<dbReference type="EMBL" id="CAKXZT010000067">
    <property type="protein sequence ID" value="CAH2396959.1"/>
    <property type="molecule type" value="Genomic_DNA"/>
</dbReference>
<dbReference type="PROSITE" id="PS50885">
    <property type="entry name" value="HAMP"/>
    <property type="match status" value="1"/>
</dbReference>
<keyword evidence="1" id="KW-1133">Transmembrane helix</keyword>
<dbReference type="Gene3D" id="6.10.340.10">
    <property type="match status" value="1"/>
</dbReference>
<name>A0ABM9DK26_9HYPH</name>
<accession>A0ABM9DK26</accession>
<sequence length="651" mass="69350">MPHCDIGCMSTPAQPVRLVSPEKKRRRIPIAVIMALSFGTLVFLSVGGVLALSVGANFRNTFDLLGAQSTLLIDAMEDSLRAEMGDAENAVNGIAQLYAQGEFQIDDEAMSAAVAGALAAASGVEAMLICTPDLVCRGAARSIENNVATGAIEHFPAEPEKSPQVRAALEQRRRVGGQQWGAFVANEFGLYAHVSVPLARDGVTQAWVIAAVELQKLSDITRELSSRFGTHAFILDGEDRVLADQRLADPDGLKNGVLPLTPLATYGDPVLAAYSSRKVEREFDTRHARDIEIAEIRVDDRDVPTSWEGENTYIAITRKITGYGDKPWTIGGYFESSQISDEIERVMGSALLGLGAMAAAVIVAILLGRRLSRPIQAIAGQATRVADFDLDGVTPLPRSRVLELDNQASAFNAMLIGLRAFSTYIPRSLVAKLVRTGEVGIAEPREAVVTVMFTDIVGFTTLSEQMDAAAAARLLNHHFAILCGAVDAHGGTVDKFLGDGMLAFFGAPDRLKGHAAAAVRAAAAIREELEKDNLEAAGEGRPPLHVRIGIHTGSVIVGNIGASDRVNYTIVGDTVNVSQRLQDLGKQLEPGATAAIAISGETASRLDERFETIPAGKHRLRGRGEATEVFKLGKVATSASPPMDVHRAQAG</sequence>
<evidence type="ECO:0000313" key="5">
    <source>
        <dbReference type="Proteomes" id="UP001153050"/>
    </source>
</evidence>
<protein>
    <submittedName>
        <fullName evidence="4">Adenylate cyclase 1</fullName>
    </submittedName>
</protein>
<feature type="domain" description="HAMP" evidence="3">
    <location>
        <begin position="369"/>
        <end position="423"/>
    </location>
</feature>
<proteinExistence type="predicted"/>
<organism evidence="4 5">
    <name type="scientific">Mesorhizobium escarrei</name>
    <dbReference type="NCBI Taxonomy" id="666018"/>
    <lineage>
        <taxon>Bacteria</taxon>
        <taxon>Pseudomonadati</taxon>
        <taxon>Pseudomonadota</taxon>
        <taxon>Alphaproteobacteria</taxon>
        <taxon>Hyphomicrobiales</taxon>
        <taxon>Phyllobacteriaceae</taxon>
        <taxon>Mesorhizobium</taxon>
    </lineage>
</organism>
<dbReference type="Gene3D" id="3.30.70.1230">
    <property type="entry name" value="Nucleotide cyclase"/>
    <property type="match status" value="1"/>
</dbReference>
<feature type="domain" description="Guanylate cyclase" evidence="2">
    <location>
        <begin position="450"/>
        <end position="582"/>
    </location>
</feature>
<dbReference type="PANTHER" id="PTHR43081">
    <property type="entry name" value="ADENYLATE CYCLASE, TERMINAL-DIFFERENTIATION SPECIFIC-RELATED"/>
    <property type="match status" value="1"/>
</dbReference>
<keyword evidence="1" id="KW-0812">Transmembrane</keyword>
<keyword evidence="5" id="KW-1185">Reference proteome</keyword>
<evidence type="ECO:0000259" key="3">
    <source>
        <dbReference type="PROSITE" id="PS50885"/>
    </source>
</evidence>
<reference evidence="4 5" key="1">
    <citation type="submission" date="2022-03" db="EMBL/GenBank/DDBJ databases">
        <authorList>
            <person name="Brunel B."/>
        </authorList>
    </citation>
    <scope>NUCLEOTIDE SEQUENCE [LARGE SCALE GENOMIC DNA]</scope>
    <source>
        <strain evidence="4">STM5069sample</strain>
    </source>
</reference>
<evidence type="ECO:0000256" key="1">
    <source>
        <dbReference type="SAM" id="Phobius"/>
    </source>
</evidence>
<keyword evidence="1" id="KW-0472">Membrane</keyword>
<feature type="transmembrane region" description="Helical" evidence="1">
    <location>
        <begin position="346"/>
        <end position="367"/>
    </location>
</feature>
<dbReference type="SUPFAM" id="SSF55073">
    <property type="entry name" value="Nucleotide cyclase"/>
    <property type="match status" value="1"/>
</dbReference>
<evidence type="ECO:0000259" key="2">
    <source>
        <dbReference type="PROSITE" id="PS50125"/>
    </source>
</evidence>
<dbReference type="InterPro" id="IPR029787">
    <property type="entry name" value="Nucleotide_cyclase"/>
</dbReference>
<dbReference type="CDD" id="cd06225">
    <property type="entry name" value="HAMP"/>
    <property type="match status" value="1"/>
</dbReference>
<gene>
    <name evidence="4" type="ORF">MES5069_1590004</name>
</gene>
<dbReference type="PROSITE" id="PS50125">
    <property type="entry name" value="GUANYLATE_CYCLASE_2"/>
    <property type="match status" value="1"/>
</dbReference>
<dbReference type="InterPro" id="IPR001054">
    <property type="entry name" value="A/G_cyclase"/>
</dbReference>
<dbReference type="CDD" id="cd07302">
    <property type="entry name" value="CHD"/>
    <property type="match status" value="1"/>
</dbReference>
<dbReference type="InterPro" id="IPR050697">
    <property type="entry name" value="Adenylyl/Guanylyl_Cyclase_3/4"/>
</dbReference>